<feature type="compositionally biased region" description="Low complexity" evidence="1">
    <location>
        <begin position="64"/>
        <end position="77"/>
    </location>
</feature>
<dbReference type="Proteomes" id="UP000008066">
    <property type="component" value="Unassembled WGS sequence"/>
</dbReference>
<feature type="compositionally biased region" description="Pro residues" evidence="1">
    <location>
        <begin position="726"/>
        <end position="741"/>
    </location>
</feature>
<feature type="region of interest" description="Disordered" evidence="1">
    <location>
        <begin position="413"/>
        <end position="432"/>
    </location>
</feature>
<feature type="compositionally biased region" description="Low complexity" evidence="1">
    <location>
        <begin position="605"/>
        <end position="637"/>
    </location>
</feature>
<feature type="region of interest" description="Disordered" evidence="1">
    <location>
        <begin position="52"/>
        <end position="85"/>
    </location>
</feature>
<feature type="compositionally biased region" description="Polar residues" evidence="1">
    <location>
        <begin position="216"/>
        <end position="244"/>
    </location>
</feature>
<gene>
    <name evidence="2" type="ORF">CTHT_0053480</name>
</gene>
<name>G0SDY8_CHATD</name>
<dbReference type="KEGG" id="cthr:CTHT_0053480"/>
<dbReference type="OMA" id="TVKCPWC"/>
<protein>
    <submittedName>
        <fullName evidence="2">Uncharacterized protein</fullName>
    </submittedName>
</protein>
<dbReference type="GeneID" id="18259386"/>
<feature type="compositionally biased region" description="Low complexity" evidence="1">
    <location>
        <begin position="701"/>
        <end position="722"/>
    </location>
</feature>
<feature type="compositionally biased region" description="Basic residues" evidence="1">
    <location>
        <begin position="182"/>
        <end position="191"/>
    </location>
</feature>
<evidence type="ECO:0000313" key="2">
    <source>
        <dbReference type="EMBL" id="EGS18739.1"/>
    </source>
</evidence>
<feature type="compositionally biased region" description="Polar residues" evidence="1">
    <location>
        <begin position="757"/>
        <end position="790"/>
    </location>
</feature>
<dbReference type="eggNOG" id="ENOG502SGHJ">
    <property type="taxonomic scope" value="Eukaryota"/>
</dbReference>
<dbReference type="RefSeq" id="XP_006695684.1">
    <property type="nucleotide sequence ID" value="XM_006695621.1"/>
</dbReference>
<feature type="region of interest" description="Disordered" evidence="1">
    <location>
        <begin position="604"/>
        <end position="832"/>
    </location>
</feature>
<reference evidence="2 3" key="1">
    <citation type="journal article" date="2011" name="Cell">
        <title>Insight into structure and assembly of the nuclear pore complex by utilizing the genome of a eukaryotic thermophile.</title>
        <authorList>
            <person name="Amlacher S."/>
            <person name="Sarges P."/>
            <person name="Flemming D."/>
            <person name="van Noort V."/>
            <person name="Kunze R."/>
            <person name="Devos D.P."/>
            <person name="Arumugam M."/>
            <person name="Bork P."/>
            <person name="Hurt E."/>
        </authorList>
    </citation>
    <scope>NUCLEOTIDE SEQUENCE [LARGE SCALE GENOMIC DNA]</scope>
    <source>
        <strain evidence="3">DSM 1495 / CBS 144.50 / IMI 039719</strain>
    </source>
</reference>
<feature type="region of interest" description="Disordered" evidence="1">
    <location>
        <begin position="441"/>
        <end position="586"/>
    </location>
</feature>
<feature type="region of interest" description="Disordered" evidence="1">
    <location>
        <begin position="118"/>
        <end position="325"/>
    </location>
</feature>
<accession>G0SDY8</accession>
<feature type="compositionally biased region" description="Polar residues" evidence="1">
    <location>
        <begin position="301"/>
        <end position="314"/>
    </location>
</feature>
<proteinExistence type="predicted"/>
<sequence>MDSFLNFSHKPPSRFSPQYSSMTDVAWQQTDDLPYSSSSSFYTAPELDYSHEPQYLELPPPLQQFPQRSSSLSQYQRQHQHQHYHQYHHPYQNQYQDQYQHNQYTMATVAAQRPPLHVTIPTTPLEGGQTRAQNDQRDGQDSDPTTPTQKQKVKFLEDDDDSDSKSDQSSICQSPSWEGYGKKKKDKKKEKKQVEKEVKKKRSPARLSKLPPPTTPNGSRPSGLTNADRSKSDTVLSQNWQQGTLRPGPRLEDIGRAVSTDDFDQGENHWTGAAGDQASSGIQPRNVPRPPRDAYPPAGSRTPQANSRSQQGSPDRNRSQESLAGDGYVLQHRAQATARALANVADEQLMHAIENYAPSIHELNQSSRRTSLAVDPKAAALWLVGKRPRSRTRQDEIAVGDNDILSFKAVPYSQSSASMPPPKFVDTVPNKGKLSPEEIADLLAKAKVKDEKRAASRRASQSPRQSPTQRPQDVAPNATTTTTTTTTTTATKTTAAASPSSAPAKSNETSQQSENSSSSSVLGDVSPLPSRTSTPDTSRPQSAKDVPIFGEQAQDKTEKKGNGQSSEQRRRQGSDSDGSRSSYPIDLDAYTYVTPLVLNNEKEAQASQAVAGAASTSAPKPESQAPEQQQQQQQQSEAARKPGSSSETPDPERPKSRSQSLPRKGKARAAPAPLHLDGNNSDSQQLPLKPALKSPRRIPGSPLSSAAPSTRASSPARSPLRSEFSVPPPPPPPMPHSPGLPPADMASLQPPSFPGSRPTSSHASGASTPSQRTSNASGPVSILKNGNSNGKAPAAPSDALARTSGLPRHLQRPGTATPSSSTSGSNPGMMMSMPPAMPVGKMFVECCNCHFYHDMPAKIYECMARPDAVVVADEESGLSGQVTTMVRCPWCGHPMSRGCCAGYVAVVYIKERLH</sequence>
<evidence type="ECO:0000256" key="1">
    <source>
        <dbReference type="SAM" id="MobiDB-lite"/>
    </source>
</evidence>
<organism evidence="3">
    <name type="scientific">Chaetomium thermophilum (strain DSM 1495 / CBS 144.50 / IMI 039719)</name>
    <name type="common">Thermochaetoides thermophila</name>
    <dbReference type="NCBI Taxonomy" id="759272"/>
    <lineage>
        <taxon>Eukaryota</taxon>
        <taxon>Fungi</taxon>
        <taxon>Dikarya</taxon>
        <taxon>Ascomycota</taxon>
        <taxon>Pezizomycotina</taxon>
        <taxon>Sordariomycetes</taxon>
        <taxon>Sordariomycetidae</taxon>
        <taxon>Sordariales</taxon>
        <taxon>Chaetomiaceae</taxon>
        <taxon>Thermochaetoides</taxon>
    </lineage>
</organism>
<feature type="compositionally biased region" description="Polar residues" evidence="1">
    <location>
        <begin position="531"/>
        <end position="541"/>
    </location>
</feature>
<feature type="compositionally biased region" description="Basic and acidic residues" evidence="1">
    <location>
        <begin position="553"/>
        <end position="578"/>
    </location>
</feature>
<feature type="compositionally biased region" description="Low complexity" evidence="1">
    <location>
        <begin position="813"/>
        <end position="832"/>
    </location>
</feature>
<dbReference type="HOGENOM" id="CLU_284285_0_0_1"/>
<dbReference type="AlphaFoldDB" id="G0SDY8"/>
<dbReference type="EMBL" id="GL988045">
    <property type="protein sequence ID" value="EGS18739.1"/>
    <property type="molecule type" value="Genomic_DNA"/>
</dbReference>
<feature type="compositionally biased region" description="Low complexity" evidence="1">
    <location>
        <begin position="457"/>
        <end position="530"/>
    </location>
</feature>
<dbReference type="OrthoDB" id="5386674at2759"/>
<keyword evidence="3" id="KW-1185">Reference proteome</keyword>
<evidence type="ECO:0000313" key="3">
    <source>
        <dbReference type="Proteomes" id="UP000008066"/>
    </source>
</evidence>